<reference evidence="2" key="1">
    <citation type="submission" date="2023-11" db="EMBL/GenBank/DDBJ databases">
        <title>Genome assemblies of two species of porcelain crab, Petrolisthes cinctipes and Petrolisthes manimaculis (Anomura: Porcellanidae).</title>
        <authorList>
            <person name="Angst P."/>
        </authorList>
    </citation>
    <scope>NUCLEOTIDE SEQUENCE</scope>
    <source>
        <strain evidence="2">PB745_02</strain>
        <tissue evidence="2">Gill</tissue>
    </source>
</reference>
<dbReference type="AlphaFoldDB" id="A0AAE1UL02"/>
<evidence type="ECO:0000313" key="2">
    <source>
        <dbReference type="EMBL" id="KAK4322039.1"/>
    </source>
</evidence>
<organism evidence="2 3">
    <name type="scientific">Petrolisthes manimaculis</name>
    <dbReference type="NCBI Taxonomy" id="1843537"/>
    <lineage>
        <taxon>Eukaryota</taxon>
        <taxon>Metazoa</taxon>
        <taxon>Ecdysozoa</taxon>
        <taxon>Arthropoda</taxon>
        <taxon>Crustacea</taxon>
        <taxon>Multicrustacea</taxon>
        <taxon>Malacostraca</taxon>
        <taxon>Eumalacostraca</taxon>
        <taxon>Eucarida</taxon>
        <taxon>Decapoda</taxon>
        <taxon>Pleocyemata</taxon>
        <taxon>Anomura</taxon>
        <taxon>Galatheoidea</taxon>
        <taxon>Porcellanidae</taxon>
        <taxon>Petrolisthes</taxon>
    </lineage>
</organism>
<feature type="compositionally biased region" description="Polar residues" evidence="1">
    <location>
        <begin position="82"/>
        <end position="91"/>
    </location>
</feature>
<feature type="region of interest" description="Disordered" evidence="1">
    <location>
        <begin position="1"/>
        <end position="148"/>
    </location>
</feature>
<gene>
    <name evidence="2" type="ORF">Pmani_007192</name>
</gene>
<protein>
    <submittedName>
        <fullName evidence="2">Uncharacterized protein</fullName>
    </submittedName>
</protein>
<accession>A0AAE1UL02</accession>
<sequence length="148" mass="16212">MLVPAPTLTPTTGSPPPPPALLPHHHRLSSPHHQLSSPHHQLSSPHHQPSSCPSPSFFRNNSMVEKADESIHTRAGIAPASIHNNTQTHTMGQIDRQRPDMNVQTRTDQMADRHKQIAPLPFPVQPPTFSPQSPHLPPPSTPKTTGKN</sequence>
<proteinExistence type="predicted"/>
<keyword evidence="3" id="KW-1185">Reference proteome</keyword>
<evidence type="ECO:0000313" key="3">
    <source>
        <dbReference type="Proteomes" id="UP001292094"/>
    </source>
</evidence>
<evidence type="ECO:0000256" key="1">
    <source>
        <dbReference type="SAM" id="MobiDB-lite"/>
    </source>
</evidence>
<dbReference type="EMBL" id="JAWZYT010000541">
    <property type="protein sequence ID" value="KAK4322039.1"/>
    <property type="molecule type" value="Genomic_DNA"/>
</dbReference>
<comment type="caution">
    <text evidence="2">The sequence shown here is derived from an EMBL/GenBank/DDBJ whole genome shotgun (WGS) entry which is preliminary data.</text>
</comment>
<feature type="compositionally biased region" description="Pro residues" evidence="1">
    <location>
        <begin position="120"/>
        <end position="141"/>
    </location>
</feature>
<dbReference type="Proteomes" id="UP001292094">
    <property type="component" value="Unassembled WGS sequence"/>
</dbReference>
<name>A0AAE1UL02_9EUCA</name>
<feature type="compositionally biased region" description="Low complexity" evidence="1">
    <location>
        <begin position="31"/>
        <end position="56"/>
    </location>
</feature>